<dbReference type="Gene3D" id="3.30.420.130">
    <property type="entry name" value="Dinitrogenase iron-molybdenum cofactor biosynthesis domain"/>
    <property type="match status" value="1"/>
</dbReference>
<dbReference type="SUPFAM" id="SSF53146">
    <property type="entry name" value="Nitrogenase accessory factor-like"/>
    <property type="match status" value="1"/>
</dbReference>
<dbReference type="PANTHER" id="PTHR33937">
    <property type="entry name" value="IRON-MOLYBDENUM PROTEIN-RELATED-RELATED"/>
    <property type="match status" value="1"/>
</dbReference>
<dbReference type="InterPro" id="IPR003731">
    <property type="entry name" value="Di-Nase_FeMo-co_biosynth"/>
</dbReference>
<sequence length="133" mass="14723">MKIAVMLIGDKISPHFGGSEKVCIYTVENGAIVEKEYFDMPEHRAGLFAKFIKQKGADVVIAGSMGERARYIFDSLGIKYFIGVLGSPDEAVEKLLKGELKSDEALANEIHEKEEGMHHNSHGHSRGHHHNHG</sequence>
<dbReference type="InterPro" id="IPR036105">
    <property type="entry name" value="DiNase_FeMo-co_biosyn_sf"/>
</dbReference>
<reference evidence="2 3" key="1">
    <citation type="submission" date="2023-12" db="EMBL/GenBank/DDBJ databases">
        <authorList>
            <person name="Manesh M.J.H."/>
            <person name="Bing R.G."/>
            <person name="Willard D.J."/>
            <person name="Kelly R.M."/>
        </authorList>
    </citation>
    <scope>NUCLEOTIDE SEQUENCE [LARGE SCALE GENOMIC DNA]</scope>
    <source>
        <strain evidence="2 3">DSM 8977</strain>
    </source>
</reference>
<dbReference type="EMBL" id="CP139957">
    <property type="protein sequence ID" value="WPX08521.1"/>
    <property type="molecule type" value="Genomic_DNA"/>
</dbReference>
<protein>
    <submittedName>
        <fullName evidence="2">NifB/NifX family molybdenum-iron cluster-binding protein</fullName>
    </submittedName>
</protein>
<gene>
    <name evidence="2" type="ORF">SOJ16_002414</name>
</gene>
<dbReference type="InterPro" id="IPR033913">
    <property type="entry name" value="MTH1175_dom"/>
</dbReference>
<organism evidence="2 3">
    <name type="scientific">Anaerocellum danielii</name>
    <dbReference type="NCBI Taxonomy" id="1387557"/>
    <lineage>
        <taxon>Bacteria</taxon>
        <taxon>Bacillati</taxon>
        <taxon>Bacillota</taxon>
        <taxon>Bacillota incertae sedis</taxon>
        <taxon>Caldicellulosiruptorales</taxon>
        <taxon>Caldicellulosiruptoraceae</taxon>
        <taxon>Anaerocellum</taxon>
    </lineage>
</organism>
<dbReference type="Pfam" id="PF02579">
    <property type="entry name" value="Nitro_FeMo-Co"/>
    <property type="match status" value="1"/>
</dbReference>
<dbReference type="CDD" id="cd00851">
    <property type="entry name" value="MTH1175"/>
    <property type="match status" value="1"/>
</dbReference>
<accession>A0ABZ0TZN4</accession>
<keyword evidence="3" id="KW-1185">Reference proteome</keyword>
<dbReference type="RefSeq" id="WP_045175789.1">
    <property type="nucleotide sequence ID" value="NZ_CP139957.1"/>
</dbReference>
<feature type="domain" description="Dinitrogenase iron-molybdenum cofactor biosynthesis" evidence="1">
    <location>
        <begin position="9"/>
        <end position="96"/>
    </location>
</feature>
<evidence type="ECO:0000313" key="3">
    <source>
        <dbReference type="Proteomes" id="UP001322744"/>
    </source>
</evidence>
<evidence type="ECO:0000313" key="2">
    <source>
        <dbReference type="EMBL" id="WPX08521.1"/>
    </source>
</evidence>
<evidence type="ECO:0000259" key="1">
    <source>
        <dbReference type="Pfam" id="PF02579"/>
    </source>
</evidence>
<proteinExistence type="predicted"/>
<dbReference type="InterPro" id="IPR051840">
    <property type="entry name" value="NifX/NifY_domain"/>
</dbReference>
<dbReference type="Proteomes" id="UP001322744">
    <property type="component" value="Chromosome"/>
</dbReference>
<name>A0ABZ0TZN4_9FIRM</name>
<dbReference type="PANTHER" id="PTHR33937:SF2">
    <property type="entry name" value="DINITROGENASE IRON-MOLYBDENUM COFACTOR BIOSYNTHESIS DOMAIN-CONTAINING PROTEIN"/>
    <property type="match status" value="1"/>
</dbReference>